<feature type="transmembrane region" description="Helical" evidence="1">
    <location>
        <begin position="56"/>
        <end position="78"/>
    </location>
</feature>
<keyword evidence="1" id="KW-0812">Transmembrane</keyword>
<dbReference type="Proteomes" id="UP000178774">
    <property type="component" value="Unassembled WGS sequence"/>
</dbReference>
<sequence>MNVKIVDNKYLNALLLLMLFSAMVHMLILFVFAVISKDVYVLNYFNILDIELLYPNVFNSALGNGVSVFCVVILYLVILKYNRHEP</sequence>
<keyword evidence="1" id="KW-1133">Transmembrane helix</keyword>
<organism evidence="2 3">
    <name type="scientific">Candidatus Staskawiczbacteria bacterium RIFCSPHIGHO2_01_FULL_41_41</name>
    <dbReference type="NCBI Taxonomy" id="1802203"/>
    <lineage>
        <taxon>Bacteria</taxon>
        <taxon>Candidatus Staskawicziibacteriota</taxon>
    </lineage>
</organism>
<accession>A0A1G2HSM3</accession>
<gene>
    <name evidence="2" type="ORF">A2822_02845</name>
</gene>
<protein>
    <submittedName>
        <fullName evidence="2">Uncharacterized protein</fullName>
    </submittedName>
</protein>
<evidence type="ECO:0000256" key="1">
    <source>
        <dbReference type="SAM" id="Phobius"/>
    </source>
</evidence>
<dbReference type="AlphaFoldDB" id="A0A1G2HSM3"/>
<evidence type="ECO:0000313" key="3">
    <source>
        <dbReference type="Proteomes" id="UP000178774"/>
    </source>
</evidence>
<name>A0A1G2HSM3_9BACT</name>
<keyword evidence="1" id="KW-0472">Membrane</keyword>
<dbReference type="EMBL" id="MHOP01000023">
    <property type="protein sequence ID" value="OGZ65425.1"/>
    <property type="molecule type" value="Genomic_DNA"/>
</dbReference>
<proteinExistence type="predicted"/>
<reference evidence="2 3" key="1">
    <citation type="journal article" date="2016" name="Nat. Commun.">
        <title>Thousands of microbial genomes shed light on interconnected biogeochemical processes in an aquifer system.</title>
        <authorList>
            <person name="Anantharaman K."/>
            <person name="Brown C.T."/>
            <person name="Hug L.A."/>
            <person name="Sharon I."/>
            <person name="Castelle C.J."/>
            <person name="Probst A.J."/>
            <person name="Thomas B.C."/>
            <person name="Singh A."/>
            <person name="Wilkins M.J."/>
            <person name="Karaoz U."/>
            <person name="Brodie E.L."/>
            <person name="Williams K.H."/>
            <person name="Hubbard S.S."/>
            <person name="Banfield J.F."/>
        </authorList>
    </citation>
    <scope>NUCLEOTIDE SEQUENCE [LARGE SCALE GENOMIC DNA]</scope>
</reference>
<feature type="transmembrane region" description="Helical" evidence="1">
    <location>
        <begin position="12"/>
        <end position="36"/>
    </location>
</feature>
<comment type="caution">
    <text evidence="2">The sequence shown here is derived from an EMBL/GenBank/DDBJ whole genome shotgun (WGS) entry which is preliminary data.</text>
</comment>
<evidence type="ECO:0000313" key="2">
    <source>
        <dbReference type="EMBL" id="OGZ65425.1"/>
    </source>
</evidence>